<reference evidence="5" key="1">
    <citation type="submission" date="2021-01" db="EMBL/GenBank/DDBJ databases">
        <authorList>
            <person name="Kaushik A."/>
        </authorList>
    </citation>
    <scope>NUCLEOTIDE SEQUENCE</scope>
    <source>
        <strain evidence="5">AG1-1C</strain>
    </source>
</reference>
<dbReference type="InterPro" id="IPR006703">
    <property type="entry name" value="G_AIG1"/>
</dbReference>
<dbReference type="GO" id="GO:0005525">
    <property type="term" value="F:GTP binding"/>
    <property type="evidence" value="ECO:0007669"/>
    <property type="project" value="InterPro"/>
</dbReference>
<dbReference type="PROSITE" id="PS00675">
    <property type="entry name" value="SIGMA54_INTERACT_1"/>
    <property type="match status" value="1"/>
</dbReference>
<dbReference type="PANTHER" id="PTHR32046:SF12">
    <property type="entry name" value="AIG1-TYPE G DOMAIN-CONTAINING PROTEIN"/>
    <property type="match status" value="1"/>
</dbReference>
<dbReference type="Gene3D" id="3.40.50.300">
    <property type="entry name" value="P-loop containing nucleotide triphosphate hydrolases"/>
    <property type="match status" value="1"/>
</dbReference>
<feature type="domain" description="AIG1-type G" evidence="4">
    <location>
        <begin position="53"/>
        <end position="203"/>
    </location>
</feature>
<dbReference type="InterPro" id="IPR027417">
    <property type="entry name" value="P-loop_NTPase"/>
</dbReference>
<evidence type="ECO:0000256" key="3">
    <source>
        <dbReference type="SAM" id="MobiDB-lite"/>
    </source>
</evidence>
<dbReference type="InterPro" id="IPR025662">
    <property type="entry name" value="Sigma_54_int_dom_ATP-bd_1"/>
</dbReference>
<feature type="region of interest" description="Disordered" evidence="3">
    <location>
        <begin position="1"/>
        <end position="44"/>
    </location>
</feature>
<feature type="compositionally biased region" description="Polar residues" evidence="3">
    <location>
        <begin position="1"/>
        <end position="14"/>
    </location>
</feature>
<dbReference type="Pfam" id="PF04548">
    <property type="entry name" value="AIG1"/>
    <property type="match status" value="1"/>
</dbReference>
<keyword evidence="2" id="KW-0175">Coiled coil</keyword>
<comment type="caution">
    <text evidence="5">The sequence shown here is derived from an EMBL/GenBank/DDBJ whole genome shotgun (WGS) entry which is preliminary data.</text>
</comment>
<evidence type="ECO:0000256" key="1">
    <source>
        <dbReference type="ARBA" id="ARBA00022741"/>
    </source>
</evidence>
<evidence type="ECO:0000256" key="2">
    <source>
        <dbReference type="SAM" id="Coils"/>
    </source>
</evidence>
<dbReference type="EMBL" id="CAJMWS010000429">
    <property type="protein sequence ID" value="CAE6443627.1"/>
    <property type="molecule type" value="Genomic_DNA"/>
</dbReference>
<feature type="compositionally biased region" description="Low complexity" evidence="3">
    <location>
        <begin position="15"/>
        <end position="33"/>
    </location>
</feature>
<evidence type="ECO:0000313" key="6">
    <source>
        <dbReference type="Proteomes" id="UP000663846"/>
    </source>
</evidence>
<dbReference type="PANTHER" id="PTHR32046">
    <property type="entry name" value="G DOMAIN-CONTAINING PROTEIN"/>
    <property type="match status" value="1"/>
</dbReference>
<evidence type="ECO:0000259" key="4">
    <source>
        <dbReference type="Pfam" id="PF04548"/>
    </source>
</evidence>
<keyword evidence="1" id="KW-0547">Nucleotide-binding</keyword>
<dbReference type="AlphaFoldDB" id="A0A8H3AZ06"/>
<dbReference type="Proteomes" id="UP000663846">
    <property type="component" value="Unassembled WGS sequence"/>
</dbReference>
<feature type="coiled-coil region" evidence="2">
    <location>
        <begin position="427"/>
        <end position="472"/>
    </location>
</feature>
<proteinExistence type="predicted"/>
<name>A0A8H3AZ06_9AGAM</name>
<organism evidence="5 6">
    <name type="scientific">Rhizoctonia solani</name>
    <dbReference type="NCBI Taxonomy" id="456999"/>
    <lineage>
        <taxon>Eukaryota</taxon>
        <taxon>Fungi</taxon>
        <taxon>Dikarya</taxon>
        <taxon>Basidiomycota</taxon>
        <taxon>Agaricomycotina</taxon>
        <taxon>Agaricomycetes</taxon>
        <taxon>Cantharellales</taxon>
        <taxon>Ceratobasidiaceae</taxon>
        <taxon>Rhizoctonia</taxon>
    </lineage>
</organism>
<sequence>MPADSTTGGPVSSRTGSTDVPTVDPTTTNDGTSEIPVSEKKSKLRTTYKKEITIMLIGETGAGKTAFMSLLINLFMGNGPYELEERHNAQRESGADKSQSQTNDATMYAVSSMDGTTIRILDTPGLADTRGIDQDEKHKAKINQAIQKEIKTLDAVIIMANGTVQRLGAATEYTLSVIASLFPHTIIDNIGFIFTHTDPLTFNFQKDSLQPELKDAQHWLIQNPLAYYQSYKRLKASNASERILSRGRRDLEQFYDDTVEELDKWIEWLDTRRVQPSKEINDLYQMSNGIEANIERALTAITRMHDERVAWEGIQEDLKNTEKRKEALEKLKDQETAPFWDRPKTDRHNTLCIVPGCHGNCHIECGLVFLLDVEALGKGCDAFAGNRNKEDPKQSVCKRAGCGHKAESHRHYNDKWEFRNKEMSQETKDALEQAESKEGSLKQAEELAKKKLEDIESEMKRAQNEIRTLVDKYNAMALSKNFAGHIQSAIKMLEFRKKELEAKPNTKQEVDMIKDAIAKFEEKLAILGQQDSKSKKGIWDRIKGVWRSS</sequence>
<dbReference type="SUPFAM" id="SSF52540">
    <property type="entry name" value="P-loop containing nucleoside triphosphate hydrolases"/>
    <property type="match status" value="1"/>
</dbReference>
<gene>
    <name evidence="5" type="ORF">RDB_LOCUS134318</name>
</gene>
<evidence type="ECO:0000313" key="5">
    <source>
        <dbReference type="EMBL" id="CAE6443627.1"/>
    </source>
</evidence>
<accession>A0A8H3AZ06</accession>
<protein>
    <recommendedName>
        <fullName evidence="4">AIG1-type G domain-containing protein</fullName>
    </recommendedName>
</protein>